<dbReference type="EMBL" id="AP004665">
    <property type="protein sequence ID" value="BAD09823.1"/>
    <property type="molecule type" value="Genomic_DNA"/>
</dbReference>
<evidence type="ECO:0000313" key="3">
    <source>
        <dbReference type="EMBL" id="BAD09823.1"/>
    </source>
</evidence>
<evidence type="ECO:0000313" key="4">
    <source>
        <dbReference type="Proteomes" id="UP000000763"/>
    </source>
</evidence>
<proteinExistence type="predicted"/>
<reference evidence="4" key="3">
    <citation type="journal article" date="2005" name="Nature">
        <title>The map-based sequence of the rice genome.</title>
        <authorList>
            <consortium name="International rice genome sequencing project (IRGSP)"/>
            <person name="Matsumoto T."/>
            <person name="Wu J."/>
            <person name="Kanamori H."/>
            <person name="Katayose Y."/>
            <person name="Fujisawa M."/>
            <person name="Namiki N."/>
            <person name="Mizuno H."/>
            <person name="Yamamoto K."/>
            <person name="Antonio B.A."/>
            <person name="Baba T."/>
            <person name="Sakata K."/>
            <person name="Nagamura Y."/>
            <person name="Aoki H."/>
            <person name="Arikawa K."/>
            <person name="Arita K."/>
            <person name="Bito T."/>
            <person name="Chiden Y."/>
            <person name="Fujitsuka N."/>
            <person name="Fukunaka R."/>
            <person name="Hamada M."/>
            <person name="Harada C."/>
            <person name="Hayashi A."/>
            <person name="Hijishita S."/>
            <person name="Honda M."/>
            <person name="Hosokawa S."/>
            <person name="Ichikawa Y."/>
            <person name="Idonuma A."/>
            <person name="Iijima M."/>
            <person name="Ikeda M."/>
            <person name="Ikeno M."/>
            <person name="Ito K."/>
            <person name="Ito S."/>
            <person name="Ito T."/>
            <person name="Ito Y."/>
            <person name="Ito Y."/>
            <person name="Iwabuchi A."/>
            <person name="Kamiya K."/>
            <person name="Karasawa W."/>
            <person name="Kurita K."/>
            <person name="Katagiri S."/>
            <person name="Kikuta A."/>
            <person name="Kobayashi H."/>
            <person name="Kobayashi N."/>
            <person name="Machita K."/>
            <person name="Maehara T."/>
            <person name="Masukawa M."/>
            <person name="Mizubayashi T."/>
            <person name="Mukai Y."/>
            <person name="Nagasaki H."/>
            <person name="Nagata Y."/>
            <person name="Naito S."/>
            <person name="Nakashima M."/>
            <person name="Nakama Y."/>
            <person name="Nakamichi Y."/>
            <person name="Nakamura M."/>
            <person name="Meguro A."/>
            <person name="Negishi M."/>
            <person name="Ohta I."/>
            <person name="Ohta T."/>
            <person name="Okamoto M."/>
            <person name="Ono N."/>
            <person name="Saji S."/>
            <person name="Sakaguchi M."/>
            <person name="Sakai K."/>
            <person name="Shibata M."/>
            <person name="Shimokawa T."/>
            <person name="Song J."/>
            <person name="Takazaki Y."/>
            <person name="Terasawa K."/>
            <person name="Tsugane M."/>
            <person name="Tsuji K."/>
            <person name="Ueda S."/>
            <person name="Waki K."/>
            <person name="Yamagata H."/>
            <person name="Yamamoto M."/>
            <person name="Yamamoto S."/>
            <person name="Yamane H."/>
            <person name="Yoshiki S."/>
            <person name="Yoshihara R."/>
            <person name="Yukawa K."/>
            <person name="Zhong H."/>
            <person name="Yano M."/>
            <person name="Yuan Q."/>
            <person name="Ouyang S."/>
            <person name="Liu J."/>
            <person name="Jones K.M."/>
            <person name="Gansberger K."/>
            <person name="Moffat K."/>
            <person name="Hill J."/>
            <person name="Bera J."/>
            <person name="Fadrosh D."/>
            <person name="Jin S."/>
            <person name="Johri S."/>
            <person name="Kim M."/>
            <person name="Overton L."/>
            <person name="Reardon M."/>
            <person name="Tsitrin T."/>
            <person name="Vuong H."/>
            <person name="Weaver B."/>
            <person name="Ciecko A."/>
            <person name="Tallon L."/>
            <person name="Jackson J."/>
            <person name="Pai G."/>
            <person name="Aken S.V."/>
            <person name="Utterback T."/>
            <person name="Reidmuller S."/>
            <person name="Feldblyum T."/>
            <person name="Hsiao J."/>
            <person name="Zismann V."/>
            <person name="Iobst S."/>
            <person name="de Vazeille A.R."/>
            <person name="Buell C.R."/>
            <person name="Ying K."/>
            <person name="Li Y."/>
            <person name="Lu T."/>
            <person name="Huang Y."/>
            <person name="Zhao Q."/>
            <person name="Feng Q."/>
            <person name="Zhang L."/>
            <person name="Zhu J."/>
            <person name="Weng Q."/>
            <person name="Mu J."/>
            <person name="Lu Y."/>
            <person name="Fan D."/>
            <person name="Liu Y."/>
            <person name="Guan J."/>
            <person name="Zhang Y."/>
            <person name="Yu S."/>
            <person name="Liu X."/>
            <person name="Zhang Y."/>
            <person name="Hong G."/>
            <person name="Han B."/>
            <person name="Choisne N."/>
            <person name="Demange N."/>
            <person name="Orjeda G."/>
            <person name="Samain S."/>
            <person name="Cattolico L."/>
            <person name="Pelletier E."/>
            <person name="Couloux A."/>
            <person name="Segurens B."/>
            <person name="Wincker P."/>
            <person name="D'Hont A."/>
            <person name="Scarpelli C."/>
            <person name="Weissenbach J."/>
            <person name="Salanoubat M."/>
            <person name="Quetier F."/>
            <person name="Yu Y."/>
            <person name="Kim H.R."/>
            <person name="Rambo T."/>
            <person name="Currie J."/>
            <person name="Collura K."/>
            <person name="Luo M."/>
            <person name="Yang T."/>
            <person name="Ammiraju J.S.S."/>
            <person name="Engler F."/>
            <person name="Soderlund C."/>
            <person name="Wing R.A."/>
            <person name="Palmer L.E."/>
            <person name="de la Bastide M."/>
            <person name="Spiegel L."/>
            <person name="Nascimento L."/>
            <person name="Zutavern T."/>
            <person name="O'Shaughnessy A."/>
            <person name="Dike S."/>
            <person name="Dedhia N."/>
            <person name="Preston R."/>
            <person name="Balija V."/>
            <person name="McCombie W.R."/>
            <person name="Chow T."/>
            <person name="Chen H."/>
            <person name="Chung M."/>
            <person name="Chen C."/>
            <person name="Shaw J."/>
            <person name="Wu H."/>
            <person name="Hsiao K."/>
            <person name="Chao Y."/>
            <person name="Chu M."/>
            <person name="Cheng C."/>
            <person name="Hour A."/>
            <person name="Lee P."/>
            <person name="Lin S."/>
            <person name="Lin Y."/>
            <person name="Liou J."/>
            <person name="Liu S."/>
            <person name="Hsing Y."/>
            <person name="Raghuvanshi S."/>
            <person name="Mohanty A."/>
            <person name="Bharti A.K."/>
            <person name="Gaur A."/>
            <person name="Gupta V."/>
            <person name="Kumar D."/>
            <person name="Ravi V."/>
            <person name="Vij S."/>
            <person name="Kapur A."/>
            <person name="Khurana P."/>
            <person name="Khurana P."/>
            <person name="Khurana J.P."/>
            <person name="Tyagi A.K."/>
            <person name="Gaikwad K."/>
            <person name="Singh A."/>
            <person name="Dalal V."/>
            <person name="Srivastava S."/>
            <person name="Dixit A."/>
            <person name="Pal A.K."/>
            <person name="Ghazi I.A."/>
            <person name="Yadav M."/>
            <person name="Pandit A."/>
            <person name="Bhargava A."/>
            <person name="Sureshbabu K."/>
            <person name="Batra K."/>
            <person name="Sharma T.R."/>
            <person name="Mohapatra T."/>
            <person name="Singh N.K."/>
            <person name="Messing J."/>
            <person name="Nelson A.B."/>
            <person name="Fuks G."/>
            <person name="Kavchok S."/>
            <person name="Keizer G."/>
            <person name="Linton E."/>
            <person name="Llaca V."/>
            <person name="Song R."/>
            <person name="Tanyolac B."/>
            <person name="Young S."/>
            <person name="Ho-Il K."/>
            <person name="Hahn J.H."/>
            <person name="Sangsakoo G."/>
            <person name="Vanavichit A."/>
            <person name="de Mattos Luiz.A.T."/>
            <person name="Zimmer P.D."/>
            <person name="Malone G."/>
            <person name="Dellagostin O."/>
            <person name="de Oliveira A.C."/>
            <person name="Bevan M."/>
            <person name="Bancroft I."/>
            <person name="Minx P."/>
            <person name="Cordum H."/>
            <person name="Wilson R."/>
            <person name="Cheng Z."/>
            <person name="Jin W."/>
            <person name="Jiang J."/>
            <person name="Leong S.A."/>
            <person name="Iwama H."/>
            <person name="Gojobori T."/>
            <person name="Itoh T."/>
            <person name="Niimura Y."/>
            <person name="Fujii Y."/>
            <person name="Habara T."/>
            <person name="Sakai H."/>
            <person name="Sato Y."/>
            <person name="Wilson G."/>
            <person name="Kumar K."/>
            <person name="McCouch S."/>
            <person name="Juretic N."/>
            <person name="Hoen D."/>
            <person name="Wright S."/>
            <person name="Bruskiewich R."/>
            <person name="Bureau T."/>
            <person name="Miyao A."/>
            <person name="Hirochika H."/>
            <person name="Nishikawa T."/>
            <person name="Kadowaki K."/>
            <person name="Sugiura M."/>
            <person name="Burr B."/>
            <person name="Sasaki T."/>
        </authorList>
    </citation>
    <scope>NUCLEOTIDE SEQUENCE [LARGE SCALE GENOMIC DNA]</scope>
    <source>
        <strain evidence="4">cv. Nipponbare</strain>
    </source>
</reference>
<organism evidence="3 4">
    <name type="scientific">Oryza sativa subsp. japonica</name>
    <name type="common">Rice</name>
    <dbReference type="NCBI Taxonomy" id="39947"/>
    <lineage>
        <taxon>Eukaryota</taxon>
        <taxon>Viridiplantae</taxon>
        <taxon>Streptophyta</taxon>
        <taxon>Embryophyta</taxon>
        <taxon>Tracheophyta</taxon>
        <taxon>Spermatophyta</taxon>
        <taxon>Magnoliopsida</taxon>
        <taxon>Liliopsida</taxon>
        <taxon>Poales</taxon>
        <taxon>Poaceae</taxon>
        <taxon>BOP clade</taxon>
        <taxon>Oryzoideae</taxon>
        <taxon>Oryzeae</taxon>
        <taxon>Oryzinae</taxon>
        <taxon>Oryza</taxon>
        <taxon>Oryza sativa</taxon>
    </lineage>
</organism>
<reference evidence="3" key="2">
    <citation type="submission" date="2002-01" db="EMBL/GenBank/DDBJ databases">
        <title>Oryza sativa nipponbare(GA3) genomic DNA, chromosome 8, PAC clone:P0429B05.</title>
        <authorList>
            <person name="Sasaki T."/>
            <person name="Matsumoto T."/>
            <person name="Yamamoto K."/>
        </authorList>
    </citation>
    <scope>NUCLEOTIDE SEQUENCE</scope>
</reference>
<evidence type="ECO:0000313" key="2">
    <source>
        <dbReference type="EMBL" id="BAD09440.1"/>
    </source>
</evidence>
<sequence>MERGGRTESPSASSNAPVLPALSEGRRWRDRARGRRQWHGGEWKRKGKGRLGFKWAAMSVWEPTCAVKGASWRSAVAAKAATGRMTPARRKKGKRRGRKGGLPLCRFGKKEEVSGGARLREEGGPASVPWRLAREWRGRGDDDGDDGGAVWSGAATLATGACRG</sequence>
<evidence type="ECO:0000256" key="1">
    <source>
        <dbReference type="SAM" id="MobiDB-lite"/>
    </source>
</evidence>
<feature type="compositionally biased region" description="Basic residues" evidence="1">
    <location>
        <begin position="28"/>
        <end position="38"/>
    </location>
</feature>
<name>Q6ZAC3_ORYSJ</name>
<protein>
    <submittedName>
        <fullName evidence="3">Regulatory protein-like</fullName>
    </submittedName>
</protein>
<reference evidence="4" key="4">
    <citation type="journal article" date="2008" name="Nucleic Acids Res.">
        <title>The rice annotation project database (RAP-DB): 2008 update.</title>
        <authorList>
            <consortium name="The rice annotation project (RAP)"/>
        </authorList>
    </citation>
    <scope>GENOME REANNOTATION</scope>
    <source>
        <strain evidence="4">cv. Nipponbare</strain>
    </source>
</reference>
<dbReference type="AlphaFoldDB" id="Q6ZAC3"/>
<dbReference type="EMBL" id="AP004558">
    <property type="protein sequence ID" value="BAD09440.1"/>
    <property type="molecule type" value="Genomic_DNA"/>
</dbReference>
<feature type="compositionally biased region" description="Basic residues" evidence="1">
    <location>
        <begin position="87"/>
        <end position="99"/>
    </location>
</feature>
<reference evidence="2" key="1">
    <citation type="submission" date="2001-12" db="EMBL/GenBank/DDBJ databases">
        <title>Oryza sativa nipponbare(GA3) genomic DNA, chromosome 8, PAC clone:P0409A07.</title>
        <authorList>
            <person name="Sasaki T."/>
            <person name="Matsumoto T."/>
            <person name="Yamamoto K."/>
        </authorList>
    </citation>
    <scope>NUCLEOTIDE SEQUENCE</scope>
</reference>
<dbReference type="Proteomes" id="UP000000763">
    <property type="component" value="Chromosome 8"/>
</dbReference>
<accession>Q6ZAC3</accession>
<gene>
    <name evidence="2" type="ORF">P0409A07.14</name>
    <name evidence="3" type="ORF">P0429B05.35</name>
</gene>
<feature type="region of interest" description="Disordered" evidence="1">
    <location>
        <begin position="1"/>
        <end position="44"/>
    </location>
</feature>
<feature type="region of interest" description="Disordered" evidence="1">
    <location>
        <begin position="78"/>
        <end position="107"/>
    </location>
</feature>